<gene>
    <name evidence="2" type="ORF">EB796_008326</name>
</gene>
<keyword evidence="1" id="KW-0812">Transmembrane</keyword>
<reference evidence="2" key="1">
    <citation type="submission" date="2020-06" db="EMBL/GenBank/DDBJ databases">
        <title>Draft genome of Bugula neritina, a colonial animal packing powerful symbionts and potential medicines.</title>
        <authorList>
            <person name="Rayko M."/>
        </authorList>
    </citation>
    <scope>NUCLEOTIDE SEQUENCE [LARGE SCALE GENOMIC DNA]</scope>
    <source>
        <strain evidence="2">Kwan_BN1</strain>
    </source>
</reference>
<keyword evidence="3" id="KW-1185">Reference proteome</keyword>
<dbReference type="EMBL" id="VXIV02001365">
    <property type="protein sequence ID" value="KAF6033368.1"/>
    <property type="molecule type" value="Genomic_DNA"/>
</dbReference>
<feature type="transmembrane region" description="Helical" evidence="1">
    <location>
        <begin position="7"/>
        <end position="29"/>
    </location>
</feature>
<dbReference type="AlphaFoldDB" id="A0A7J7K6Y4"/>
<evidence type="ECO:0000313" key="2">
    <source>
        <dbReference type="EMBL" id="KAF6033368.1"/>
    </source>
</evidence>
<comment type="caution">
    <text evidence="2">The sequence shown here is derived from an EMBL/GenBank/DDBJ whole genome shotgun (WGS) entry which is preliminary data.</text>
</comment>
<proteinExistence type="predicted"/>
<protein>
    <submittedName>
        <fullName evidence="2">Uncharacterized protein</fullName>
    </submittedName>
</protein>
<evidence type="ECO:0000313" key="3">
    <source>
        <dbReference type="Proteomes" id="UP000593567"/>
    </source>
</evidence>
<keyword evidence="1" id="KW-1133">Transmembrane helix</keyword>
<sequence>MLTFTSVLTVTFFIITYLLKVAVCLVILMNMPNTSNLLVSKSFKTWNEVAAVLQSCNHTGTFSFILLLIQH</sequence>
<dbReference type="Proteomes" id="UP000593567">
    <property type="component" value="Unassembled WGS sequence"/>
</dbReference>
<evidence type="ECO:0000256" key="1">
    <source>
        <dbReference type="SAM" id="Phobius"/>
    </source>
</evidence>
<accession>A0A7J7K6Y4</accession>
<keyword evidence="1" id="KW-0472">Membrane</keyword>
<organism evidence="2 3">
    <name type="scientific">Bugula neritina</name>
    <name type="common">Brown bryozoan</name>
    <name type="synonym">Sertularia neritina</name>
    <dbReference type="NCBI Taxonomy" id="10212"/>
    <lineage>
        <taxon>Eukaryota</taxon>
        <taxon>Metazoa</taxon>
        <taxon>Spiralia</taxon>
        <taxon>Lophotrochozoa</taxon>
        <taxon>Bryozoa</taxon>
        <taxon>Gymnolaemata</taxon>
        <taxon>Cheilostomatida</taxon>
        <taxon>Flustrina</taxon>
        <taxon>Buguloidea</taxon>
        <taxon>Bugulidae</taxon>
        <taxon>Bugula</taxon>
    </lineage>
</organism>
<name>A0A7J7K6Y4_BUGNE</name>